<dbReference type="PROSITE" id="PS50006">
    <property type="entry name" value="FHA_DOMAIN"/>
    <property type="match status" value="1"/>
</dbReference>
<dbReference type="Proteomes" id="UP000243463">
    <property type="component" value="Unassembled WGS sequence"/>
</dbReference>
<feature type="domain" description="FHA" evidence="3">
    <location>
        <begin position="24"/>
        <end position="73"/>
    </location>
</feature>
<protein>
    <submittedName>
        <fullName evidence="4">FHA domain-containing protein</fullName>
    </submittedName>
</protein>
<dbReference type="Pfam" id="PF00498">
    <property type="entry name" value="FHA"/>
    <property type="match status" value="1"/>
</dbReference>
<dbReference type="AlphaFoldDB" id="A0A217EHV0"/>
<dbReference type="InterPro" id="IPR008984">
    <property type="entry name" value="SMAD_FHA_dom_sf"/>
</dbReference>
<feature type="compositionally biased region" description="Polar residues" evidence="1">
    <location>
        <begin position="122"/>
        <end position="138"/>
    </location>
</feature>
<evidence type="ECO:0000256" key="1">
    <source>
        <dbReference type="SAM" id="MobiDB-lite"/>
    </source>
</evidence>
<dbReference type="InterPro" id="IPR000253">
    <property type="entry name" value="FHA_dom"/>
</dbReference>
<evidence type="ECO:0000259" key="3">
    <source>
        <dbReference type="PROSITE" id="PS50006"/>
    </source>
</evidence>
<organism evidence="4 5">
    <name type="scientific">Acinetobacter apis</name>
    <dbReference type="NCBI Taxonomy" id="1229165"/>
    <lineage>
        <taxon>Bacteria</taxon>
        <taxon>Pseudomonadati</taxon>
        <taxon>Pseudomonadota</taxon>
        <taxon>Gammaproteobacteria</taxon>
        <taxon>Moraxellales</taxon>
        <taxon>Moraxellaceae</taxon>
        <taxon>Acinetobacter</taxon>
    </lineage>
</organism>
<keyword evidence="2" id="KW-1133">Transmembrane helix</keyword>
<dbReference type="RefSeq" id="WP_171289076.1">
    <property type="nucleotide sequence ID" value="NZ_FZLN01000004.1"/>
</dbReference>
<sequence>MKWTLQAISSELDNQNFEIIDSTVLVGRHQNCNLVLQSSKISRKHAAFHIKDQQLWLEDLQSSNGTFINEIQIDRPTQLESDDVIQFADLQFRVLASNESTTYANEDTQNADVNDVAHESTHQQPAQSNDASVEQKQSVVKDHATEVQETPSKAPQQSSRMVGIVIFVVAIIIAFVVWSMSK</sequence>
<evidence type="ECO:0000313" key="4">
    <source>
        <dbReference type="EMBL" id="SNQ30063.1"/>
    </source>
</evidence>
<gene>
    <name evidence="4" type="ORF">SAMN05444584_2043</name>
</gene>
<dbReference type="InterPro" id="IPR050923">
    <property type="entry name" value="Cell_Proc_Reg/RNA_Proc"/>
</dbReference>
<evidence type="ECO:0000313" key="5">
    <source>
        <dbReference type="Proteomes" id="UP000243463"/>
    </source>
</evidence>
<feature type="transmembrane region" description="Helical" evidence="2">
    <location>
        <begin position="161"/>
        <end position="180"/>
    </location>
</feature>
<keyword evidence="5" id="KW-1185">Reference proteome</keyword>
<dbReference type="SMART" id="SM00240">
    <property type="entry name" value="FHA"/>
    <property type="match status" value="1"/>
</dbReference>
<proteinExistence type="predicted"/>
<dbReference type="CDD" id="cd00060">
    <property type="entry name" value="FHA"/>
    <property type="match status" value="1"/>
</dbReference>
<name>A0A217EHV0_9GAMM</name>
<reference evidence="5" key="1">
    <citation type="submission" date="2017-06" db="EMBL/GenBank/DDBJ databases">
        <authorList>
            <person name="Varghese N."/>
            <person name="Submissions S."/>
        </authorList>
    </citation>
    <scope>NUCLEOTIDE SEQUENCE [LARGE SCALE GENOMIC DNA]</scope>
    <source>
        <strain evidence="5">ANC 5114</strain>
    </source>
</reference>
<keyword evidence="2" id="KW-0812">Transmembrane</keyword>
<evidence type="ECO:0000256" key="2">
    <source>
        <dbReference type="SAM" id="Phobius"/>
    </source>
</evidence>
<dbReference type="SUPFAM" id="SSF49879">
    <property type="entry name" value="SMAD/FHA domain"/>
    <property type="match status" value="1"/>
</dbReference>
<accession>A0A217EHV0</accession>
<dbReference type="Gene3D" id="2.60.200.20">
    <property type="match status" value="1"/>
</dbReference>
<feature type="region of interest" description="Disordered" evidence="1">
    <location>
        <begin position="117"/>
        <end position="155"/>
    </location>
</feature>
<dbReference type="PANTHER" id="PTHR23308">
    <property type="entry name" value="NUCLEAR INHIBITOR OF PROTEIN PHOSPHATASE-1"/>
    <property type="match status" value="1"/>
</dbReference>
<dbReference type="EMBL" id="FZLN01000004">
    <property type="protein sequence ID" value="SNQ30063.1"/>
    <property type="molecule type" value="Genomic_DNA"/>
</dbReference>
<keyword evidence="2" id="KW-0472">Membrane</keyword>